<comment type="caution">
    <text evidence="2">The sequence shown here is derived from an EMBL/GenBank/DDBJ whole genome shotgun (WGS) entry which is preliminary data.</text>
</comment>
<name>A0AAV4SU99_9ARAC</name>
<dbReference type="EMBL" id="BPLQ01008240">
    <property type="protein sequence ID" value="GIY36050.1"/>
    <property type="molecule type" value="Genomic_DNA"/>
</dbReference>
<protein>
    <submittedName>
        <fullName evidence="2">Uncharacterized protein</fullName>
    </submittedName>
</protein>
<dbReference type="AlphaFoldDB" id="A0AAV4SU99"/>
<keyword evidence="3" id="KW-1185">Reference proteome</keyword>
<sequence>MPQFAHPWPRASCSARALKRSVFRVTVLERVMDFSFSSTPSEKSELVTTSSTSIQDMPGDDCGRLEYAP</sequence>
<proteinExistence type="predicted"/>
<gene>
    <name evidence="2" type="ORF">CDAR_537261</name>
</gene>
<evidence type="ECO:0000313" key="2">
    <source>
        <dbReference type="EMBL" id="GIY36050.1"/>
    </source>
</evidence>
<evidence type="ECO:0000256" key="1">
    <source>
        <dbReference type="SAM" id="MobiDB-lite"/>
    </source>
</evidence>
<reference evidence="2 3" key="1">
    <citation type="submission" date="2021-06" db="EMBL/GenBank/DDBJ databases">
        <title>Caerostris darwini draft genome.</title>
        <authorList>
            <person name="Kono N."/>
            <person name="Arakawa K."/>
        </authorList>
    </citation>
    <scope>NUCLEOTIDE SEQUENCE [LARGE SCALE GENOMIC DNA]</scope>
</reference>
<dbReference type="Proteomes" id="UP001054837">
    <property type="component" value="Unassembled WGS sequence"/>
</dbReference>
<organism evidence="2 3">
    <name type="scientific">Caerostris darwini</name>
    <dbReference type="NCBI Taxonomy" id="1538125"/>
    <lineage>
        <taxon>Eukaryota</taxon>
        <taxon>Metazoa</taxon>
        <taxon>Ecdysozoa</taxon>
        <taxon>Arthropoda</taxon>
        <taxon>Chelicerata</taxon>
        <taxon>Arachnida</taxon>
        <taxon>Araneae</taxon>
        <taxon>Araneomorphae</taxon>
        <taxon>Entelegynae</taxon>
        <taxon>Araneoidea</taxon>
        <taxon>Araneidae</taxon>
        <taxon>Caerostris</taxon>
    </lineage>
</organism>
<accession>A0AAV4SU99</accession>
<evidence type="ECO:0000313" key="3">
    <source>
        <dbReference type="Proteomes" id="UP001054837"/>
    </source>
</evidence>
<feature type="region of interest" description="Disordered" evidence="1">
    <location>
        <begin position="38"/>
        <end position="69"/>
    </location>
</feature>
<feature type="compositionally biased region" description="Polar residues" evidence="1">
    <location>
        <begin position="38"/>
        <end position="55"/>
    </location>
</feature>